<dbReference type="Pfam" id="PF07690">
    <property type="entry name" value="MFS_1"/>
    <property type="match status" value="1"/>
</dbReference>
<keyword evidence="4 6" id="KW-1133">Transmembrane helix</keyword>
<evidence type="ECO:0000256" key="1">
    <source>
        <dbReference type="ARBA" id="ARBA00004651"/>
    </source>
</evidence>
<feature type="transmembrane region" description="Helical" evidence="6">
    <location>
        <begin position="174"/>
        <end position="195"/>
    </location>
</feature>
<accession>A0AA43XL93</accession>
<keyword evidence="3 6" id="KW-0812">Transmembrane</keyword>
<sequence length="430" mass="47363">MQEKHTLANRVPFFYGWVIVLVSILGVFFSGPGQTYSVSVFIDSYIDEFGWGRSYVSSFYSLGTLAAGLLISFVGKLVDLKGHRKVMPAVITLFALACFWMIRVSAPWMLLVGFFSIRLLGQGSMTLTSTTLIPQWFYKMRGRALSFMAIGAVGGSFVLPPLNTWIIINYGWRTGWQVWGILLLVIMLPVALVFVKNKPEDIGALPDGEVIDPKASMATNSQQEKSWTLKESMKTRAFWVLMFCVTVPAALNTGVTFHLASIMEYLGFPEANAPMTAALALSVYALSQFFNNFIAGVVGDRFKDHKILSITFLGFIIVLLGFLSIRYFNLASIPIVIILGVLWGGVNGYFAITNNMIWPNYFGRGNLGSIKGFTMMAMVIGSAAGPLPFGFAFDYFGGYTEILLVTAIFPLLALVGAALSPKPDYNQYHG</sequence>
<dbReference type="InterPro" id="IPR011701">
    <property type="entry name" value="MFS"/>
</dbReference>
<evidence type="ECO:0000256" key="2">
    <source>
        <dbReference type="ARBA" id="ARBA00022448"/>
    </source>
</evidence>
<feature type="transmembrane region" description="Helical" evidence="6">
    <location>
        <begin position="145"/>
        <end position="168"/>
    </location>
</feature>
<evidence type="ECO:0000259" key="7">
    <source>
        <dbReference type="PROSITE" id="PS50850"/>
    </source>
</evidence>
<protein>
    <submittedName>
        <fullName evidence="8">MFS transporter</fullName>
    </submittedName>
</protein>
<feature type="transmembrane region" description="Helical" evidence="6">
    <location>
        <begin position="275"/>
        <end position="295"/>
    </location>
</feature>
<dbReference type="InterPro" id="IPR020846">
    <property type="entry name" value="MFS_dom"/>
</dbReference>
<keyword evidence="2" id="KW-0813">Transport</keyword>
<feature type="transmembrane region" description="Helical" evidence="6">
    <location>
        <begin position="399"/>
        <end position="419"/>
    </location>
</feature>
<dbReference type="PROSITE" id="PS50850">
    <property type="entry name" value="MFS"/>
    <property type="match status" value="1"/>
</dbReference>
<feature type="transmembrane region" description="Helical" evidence="6">
    <location>
        <begin position="373"/>
        <end position="393"/>
    </location>
</feature>
<evidence type="ECO:0000256" key="6">
    <source>
        <dbReference type="SAM" id="Phobius"/>
    </source>
</evidence>
<dbReference type="Gene3D" id="1.20.1250.20">
    <property type="entry name" value="MFS general substrate transporter like domains"/>
    <property type="match status" value="2"/>
</dbReference>
<name>A0AA43XL93_9CLOT</name>
<reference evidence="8 9" key="1">
    <citation type="submission" date="2019-04" db="EMBL/GenBank/DDBJ databases">
        <title>Isachenkonia alkalipeptolytica gen. nov. sp. nov. a new anaerobic, alkiliphilic organothrophic bacterium capable to reduce synthesized ferrihydrite isolated from a soda lake.</title>
        <authorList>
            <person name="Toshchakov S.V."/>
            <person name="Zavarzina D.G."/>
            <person name="Zhilina T.N."/>
            <person name="Kostrikina N.A."/>
            <person name="Kublanov I.V."/>
        </authorList>
    </citation>
    <scope>NUCLEOTIDE SEQUENCE [LARGE SCALE GENOMIC DNA]</scope>
    <source>
        <strain evidence="8 9">Z-1701</strain>
    </source>
</reference>
<proteinExistence type="predicted"/>
<dbReference type="GO" id="GO:0005886">
    <property type="term" value="C:plasma membrane"/>
    <property type="evidence" value="ECO:0007669"/>
    <property type="project" value="UniProtKB-SubCell"/>
</dbReference>
<dbReference type="PANTHER" id="PTHR11360:SF308">
    <property type="entry name" value="BLL3089 PROTEIN"/>
    <property type="match status" value="1"/>
</dbReference>
<dbReference type="InterPro" id="IPR036259">
    <property type="entry name" value="MFS_trans_sf"/>
</dbReference>
<feature type="transmembrane region" description="Helical" evidence="6">
    <location>
        <begin position="86"/>
        <end position="102"/>
    </location>
</feature>
<comment type="subcellular location">
    <subcellularLocation>
        <location evidence="1">Cell membrane</location>
        <topology evidence="1">Multi-pass membrane protein</topology>
    </subcellularLocation>
</comment>
<dbReference type="InterPro" id="IPR050327">
    <property type="entry name" value="Proton-linked_MCT"/>
</dbReference>
<feature type="domain" description="Major facilitator superfamily (MFS) profile" evidence="7">
    <location>
        <begin position="19"/>
        <end position="424"/>
    </location>
</feature>
<feature type="transmembrane region" description="Helical" evidence="6">
    <location>
        <begin position="51"/>
        <end position="74"/>
    </location>
</feature>
<evidence type="ECO:0000256" key="5">
    <source>
        <dbReference type="ARBA" id="ARBA00023136"/>
    </source>
</evidence>
<organism evidence="8 9">
    <name type="scientific">Isachenkonia alkalipeptolytica</name>
    <dbReference type="NCBI Taxonomy" id="2565777"/>
    <lineage>
        <taxon>Bacteria</taxon>
        <taxon>Bacillati</taxon>
        <taxon>Bacillota</taxon>
        <taxon>Clostridia</taxon>
        <taxon>Eubacteriales</taxon>
        <taxon>Clostridiaceae</taxon>
        <taxon>Isachenkonia</taxon>
    </lineage>
</organism>
<keyword evidence="5 6" id="KW-0472">Membrane</keyword>
<feature type="transmembrane region" description="Helical" evidence="6">
    <location>
        <begin position="307"/>
        <end position="325"/>
    </location>
</feature>
<dbReference type="PANTHER" id="PTHR11360">
    <property type="entry name" value="MONOCARBOXYLATE TRANSPORTER"/>
    <property type="match status" value="1"/>
</dbReference>
<feature type="transmembrane region" description="Helical" evidence="6">
    <location>
        <begin position="238"/>
        <end position="263"/>
    </location>
</feature>
<comment type="caution">
    <text evidence="8">The sequence shown here is derived from an EMBL/GenBank/DDBJ whole genome shotgun (WGS) entry which is preliminary data.</text>
</comment>
<evidence type="ECO:0000256" key="4">
    <source>
        <dbReference type="ARBA" id="ARBA00022989"/>
    </source>
</evidence>
<feature type="transmembrane region" description="Helical" evidence="6">
    <location>
        <begin position="108"/>
        <end position="133"/>
    </location>
</feature>
<dbReference type="CDD" id="cd17355">
    <property type="entry name" value="MFS_YcxA_like"/>
    <property type="match status" value="1"/>
</dbReference>
<dbReference type="GO" id="GO:0022857">
    <property type="term" value="F:transmembrane transporter activity"/>
    <property type="evidence" value="ECO:0007669"/>
    <property type="project" value="InterPro"/>
</dbReference>
<dbReference type="EMBL" id="SUMG01000008">
    <property type="protein sequence ID" value="NBG88456.1"/>
    <property type="molecule type" value="Genomic_DNA"/>
</dbReference>
<feature type="transmembrane region" description="Helical" evidence="6">
    <location>
        <begin position="12"/>
        <end position="31"/>
    </location>
</feature>
<dbReference type="SUPFAM" id="SSF103473">
    <property type="entry name" value="MFS general substrate transporter"/>
    <property type="match status" value="1"/>
</dbReference>
<dbReference type="AlphaFoldDB" id="A0AA43XL93"/>
<keyword evidence="9" id="KW-1185">Reference proteome</keyword>
<gene>
    <name evidence="8" type="ORF">ISALK_08070</name>
</gene>
<evidence type="ECO:0000313" key="9">
    <source>
        <dbReference type="Proteomes" id="UP000449710"/>
    </source>
</evidence>
<evidence type="ECO:0000313" key="8">
    <source>
        <dbReference type="EMBL" id="NBG88456.1"/>
    </source>
</evidence>
<feature type="transmembrane region" description="Helical" evidence="6">
    <location>
        <begin position="331"/>
        <end position="352"/>
    </location>
</feature>
<dbReference type="Proteomes" id="UP000449710">
    <property type="component" value="Unassembled WGS sequence"/>
</dbReference>
<evidence type="ECO:0000256" key="3">
    <source>
        <dbReference type="ARBA" id="ARBA00022692"/>
    </source>
</evidence>